<dbReference type="Pfam" id="PF08534">
    <property type="entry name" value="Redoxin"/>
    <property type="match status" value="1"/>
</dbReference>
<feature type="transmembrane region" description="Helical" evidence="1">
    <location>
        <begin position="12"/>
        <end position="34"/>
    </location>
</feature>
<proteinExistence type="predicted"/>
<gene>
    <name evidence="3" type="ORF">SMC5_07060</name>
</gene>
<protein>
    <recommendedName>
        <fullName evidence="2">Thioredoxin domain-containing protein</fullName>
    </recommendedName>
</protein>
<dbReference type="EMBL" id="QXIU01000170">
    <property type="protein sequence ID" value="RIE09423.1"/>
    <property type="molecule type" value="Genomic_DNA"/>
</dbReference>
<dbReference type="Proteomes" id="UP000266489">
    <property type="component" value="Unassembled WGS sequence"/>
</dbReference>
<keyword evidence="1" id="KW-0812">Transmembrane</keyword>
<dbReference type="InterPro" id="IPR013740">
    <property type="entry name" value="Redoxin"/>
</dbReference>
<keyword evidence="1" id="KW-0472">Membrane</keyword>
<name>A0A398D3J8_9BACT</name>
<dbReference type="Gene3D" id="3.40.30.10">
    <property type="entry name" value="Glutaredoxin"/>
    <property type="match status" value="1"/>
</dbReference>
<evidence type="ECO:0000256" key="1">
    <source>
        <dbReference type="SAM" id="Phobius"/>
    </source>
</evidence>
<evidence type="ECO:0000259" key="2">
    <source>
        <dbReference type="PROSITE" id="PS51352"/>
    </source>
</evidence>
<organism evidence="3 4">
    <name type="scientific">Candidatus Cryosericum odellii</name>
    <dbReference type="NCBI Taxonomy" id="2290917"/>
    <lineage>
        <taxon>Bacteria</taxon>
        <taxon>Pseudomonadati</taxon>
        <taxon>Caldisericota/Cryosericota group</taxon>
        <taxon>Candidatus Cryosericota</taxon>
        <taxon>Candidatus Cryosericia</taxon>
        <taxon>Candidatus Cryosericales</taxon>
        <taxon>Candidatus Cryosericaceae</taxon>
        <taxon>Candidatus Cryosericum</taxon>
    </lineage>
</organism>
<dbReference type="OrthoDB" id="9808695at2"/>
<accession>A0A398D3J8</accession>
<dbReference type="GO" id="GO:0016491">
    <property type="term" value="F:oxidoreductase activity"/>
    <property type="evidence" value="ECO:0007669"/>
    <property type="project" value="InterPro"/>
</dbReference>
<dbReference type="SUPFAM" id="SSF52833">
    <property type="entry name" value="Thioredoxin-like"/>
    <property type="match status" value="1"/>
</dbReference>
<dbReference type="AlphaFoldDB" id="A0A398D3J8"/>
<keyword evidence="1" id="KW-1133">Transmembrane helix</keyword>
<evidence type="ECO:0000313" key="3">
    <source>
        <dbReference type="EMBL" id="RIE09423.1"/>
    </source>
</evidence>
<dbReference type="InterPro" id="IPR036249">
    <property type="entry name" value="Thioredoxin-like_sf"/>
</dbReference>
<sequence>MLSAKAGIYPRIAVWLVVGVLVVVAAWTGAVVLARSAVSPAASLRALIPEGIVKRADDLPSAVSGDRPFEAWVASTEESGTSETLYMTTIANPLAASGFSRFLLQPGSLSVGVTVDPSMTIQQVRILFPRKLVGAAKSTASYLDGWKGMSFFQVLTAAEGFEPPGGGALTEPIGALVRNLATSVYLRDMGQKGFDRFMAQVKSPGLQVGFPFPYFTARTWSGAQFSLGQLAGKKVLVLFTQPTCGSCFGATMSLLNTVVARKFDITPVVFVVGDAQLDPVKRFAQEAPSGAILISDPNSELARSVHQTLTPYAVILDEAHMVRYSGGSDENSSVYQSLQQLAGAQ</sequence>
<dbReference type="RefSeq" id="WP_119120146.1">
    <property type="nucleotide sequence ID" value="NZ_QXIU01000170.1"/>
</dbReference>
<evidence type="ECO:0000313" key="4">
    <source>
        <dbReference type="Proteomes" id="UP000266489"/>
    </source>
</evidence>
<dbReference type="InterPro" id="IPR013766">
    <property type="entry name" value="Thioredoxin_domain"/>
</dbReference>
<feature type="domain" description="Thioredoxin" evidence="2">
    <location>
        <begin position="206"/>
        <end position="343"/>
    </location>
</feature>
<dbReference type="PROSITE" id="PS51352">
    <property type="entry name" value="THIOREDOXIN_2"/>
    <property type="match status" value="1"/>
</dbReference>
<comment type="caution">
    <text evidence="3">The sequence shown here is derived from an EMBL/GenBank/DDBJ whole genome shotgun (WGS) entry which is preliminary data.</text>
</comment>
<reference evidence="3 4" key="1">
    <citation type="submission" date="2018-09" db="EMBL/GenBank/DDBJ databases">
        <title>Discovery and Ecogenomic Context for Candidatus Cryosericales, a Global Caldiserica Order Active in Thawing Permafrost.</title>
        <authorList>
            <person name="Martinez M.A."/>
            <person name="Woodcroft B.J."/>
            <person name="Ignacio Espinoza J.C."/>
            <person name="Zayed A."/>
            <person name="Singleton C.M."/>
            <person name="Boyd J."/>
            <person name="Li Y.-F."/>
            <person name="Purvine S."/>
            <person name="Maughan H."/>
            <person name="Hodgkins S.B."/>
            <person name="Anderson D."/>
            <person name="Sederholm M."/>
            <person name="Temperton B."/>
            <person name="Saleska S.R."/>
            <person name="Tyson G.W."/>
            <person name="Rich V.I."/>
        </authorList>
    </citation>
    <scope>NUCLEOTIDE SEQUENCE [LARGE SCALE GENOMIC DNA]</scope>
    <source>
        <strain evidence="3 4">SMC5</strain>
    </source>
</reference>